<dbReference type="OrthoDB" id="126772at2759"/>
<dbReference type="Pfam" id="PF07648">
    <property type="entry name" value="Kazal_2"/>
    <property type="match status" value="1"/>
</dbReference>
<name>A0A3N0YLS6_ANAGA</name>
<dbReference type="EMBL" id="RJVU01036174">
    <property type="protein sequence ID" value="ROL46841.1"/>
    <property type="molecule type" value="Genomic_DNA"/>
</dbReference>
<proteinExistence type="predicted"/>
<dbReference type="InterPro" id="IPR036058">
    <property type="entry name" value="Kazal_dom_sf"/>
</dbReference>
<reference evidence="3 4" key="1">
    <citation type="submission" date="2018-10" db="EMBL/GenBank/DDBJ databases">
        <title>Genome assembly for a Yunnan-Guizhou Plateau 3E fish, Anabarilius grahami (Regan), and its evolutionary and genetic applications.</title>
        <authorList>
            <person name="Jiang W."/>
        </authorList>
    </citation>
    <scope>NUCLEOTIDE SEQUENCE [LARGE SCALE GENOMIC DNA]</scope>
    <source>
        <strain evidence="3">AG-KIZ</strain>
        <tissue evidence="3">Muscle</tissue>
    </source>
</reference>
<keyword evidence="1" id="KW-1015">Disulfide bond</keyword>
<dbReference type="InterPro" id="IPR002350">
    <property type="entry name" value="Kazal_dom"/>
</dbReference>
<dbReference type="SUPFAM" id="SSF100895">
    <property type="entry name" value="Kazal-type serine protease inhibitors"/>
    <property type="match status" value="1"/>
</dbReference>
<accession>A0A3N0YLS6</accession>
<comment type="caution">
    <text evidence="3">The sequence shown here is derived from an EMBL/GenBank/DDBJ whole genome shotgun (WGS) entry which is preliminary data.</text>
</comment>
<evidence type="ECO:0000256" key="1">
    <source>
        <dbReference type="ARBA" id="ARBA00023157"/>
    </source>
</evidence>
<evidence type="ECO:0000313" key="3">
    <source>
        <dbReference type="EMBL" id="ROL46841.1"/>
    </source>
</evidence>
<dbReference type="GO" id="GO:0030154">
    <property type="term" value="P:cell differentiation"/>
    <property type="evidence" value="ECO:0007669"/>
    <property type="project" value="TreeGrafter"/>
</dbReference>
<dbReference type="CDD" id="cd00104">
    <property type="entry name" value="KAZAL_FS"/>
    <property type="match status" value="1"/>
</dbReference>
<dbReference type="AlphaFoldDB" id="A0A3N0YLS6"/>
<dbReference type="FunFam" id="3.30.60.30:FF:000018">
    <property type="entry name" value="Transmembrane agrin"/>
    <property type="match status" value="1"/>
</dbReference>
<sequence>MRIHSETKHRCVLLGDAQQFCSGFTGCRGKLCGFGALCERDPADPSKGECVCKKIVCSSVVAPVCGSDSSTYSNECELEKAQCNTQRRIKVMRKGPCDPSYLRKASPVPPAPVPKIFVGEYGRRHWPFVAPCVLISWLSEASLRPEASPHSHDVSVQLCYYIAMSVGYIVCTGLVSSTTSTPRCGGREKTADPGAEALCGNHRGVCPTFLRLMQERAALPISQWGSGDKEMLHLTLSEALYISYSFHREHRCRRGQPV</sequence>
<dbReference type="SMART" id="SM00280">
    <property type="entry name" value="KAZAL"/>
    <property type="match status" value="1"/>
</dbReference>
<evidence type="ECO:0000313" key="4">
    <source>
        <dbReference type="Proteomes" id="UP000281406"/>
    </source>
</evidence>
<feature type="domain" description="Kazal-like" evidence="2">
    <location>
        <begin position="51"/>
        <end position="99"/>
    </location>
</feature>
<protein>
    <submittedName>
        <fullName evidence="3">Agrin</fullName>
    </submittedName>
</protein>
<evidence type="ECO:0000259" key="2">
    <source>
        <dbReference type="PROSITE" id="PS51465"/>
    </source>
</evidence>
<dbReference type="Gene3D" id="3.30.60.30">
    <property type="match status" value="1"/>
</dbReference>
<gene>
    <name evidence="3" type="ORF">DPX16_20493</name>
</gene>
<organism evidence="3 4">
    <name type="scientific">Anabarilius grahami</name>
    <name type="common">Kanglang fish</name>
    <name type="synonym">Barilius grahami</name>
    <dbReference type="NCBI Taxonomy" id="495550"/>
    <lineage>
        <taxon>Eukaryota</taxon>
        <taxon>Metazoa</taxon>
        <taxon>Chordata</taxon>
        <taxon>Craniata</taxon>
        <taxon>Vertebrata</taxon>
        <taxon>Euteleostomi</taxon>
        <taxon>Actinopterygii</taxon>
        <taxon>Neopterygii</taxon>
        <taxon>Teleostei</taxon>
        <taxon>Ostariophysi</taxon>
        <taxon>Cypriniformes</taxon>
        <taxon>Xenocyprididae</taxon>
        <taxon>Xenocypridinae</taxon>
        <taxon>Xenocypridinae incertae sedis</taxon>
        <taxon>Anabarilius</taxon>
    </lineage>
</organism>
<dbReference type="PROSITE" id="PS51257">
    <property type="entry name" value="PROKAR_LIPOPROTEIN"/>
    <property type="match status" value="1"/>
</dbReference>
<dbReference type="Proteomes" id="UP000281406">
    <property type="component" value="Unassembled WGS sequence"/>
</dbReference>
<keyword evidence="4" id="KW-1185">Reference proteome</keyword>
<dbReference type="PANTHER" id="PTHR10913">
    <property type="entry name" value="FOLLISTATIN-RELATED"/>
    <property type="match status" value="1"/>
</dbReference>
<dbReference type="PROSITE" id="PS51465">
    <property type="entry name" value="KAZAL_2"/>
    <property type="match status" value="1"/>
</dbReference>
<dbReference type="GO" id="GO:0005576">
    <property type="term" value="C:extracellular region"/>
    <property type="evidence" value="ECO:0007669"/>
    <property type="project" value="TreeGrafter"/>
</dbReference>
<dbReference type="InterPro" id="IPR050653">
    <property type="entry name" value="Prot_Inhib_GrowthFact_Antg"/>
</dbReference>
<dbReference type="PANTHER" id="PTHR10913:SF78">
    <property type="entry name" value="AGRIN"/>
    <property type="match status" value="1"/>
</dbReference>